<dbReference type="PANTHER" id="PTHR16058">
    <property type="entry name" value="DOUBLE ZINC RIBBON AND ANKYRIN REPEAT-CONTAINING PROTEIN 1"/>
    <property type="match status" value="1"/>
</dbReference>
<dbReference type="PROSITE" id="PS50199">
    <property type="entry name" value="ZF_RANBP2_2"/>
    <property type="match status" value="1"/>
</dbReference>
<reference evidence="5" key="1">
    <citation type="submission" date="2020-10" db="EMBL/GenBank/DDBJ databases">
        <authorList>
            <person name="Gilroy R."/>
        </authorList>
    </citation>
    <scope>NUCLEOTIDE SEQUENCE</scope>
    <source>
        <strain evidence="5">ChiHjej12B11-7776</strain>
    </source>
</reference>
<keyword evidence="3" id="KW-0862">Zinc</keyword>
<dbReference type="AlphaFoldDB" id="A0A9D1MWN2"/>
<dbReference type="InterPro" id="IPR025874">
    <property type="entry name" value="DZR"/>
</dbReference>
<dbReference type="PANTHER" id="PTHR16058:SF4">
    <property type="entry name" value="DOUBLE ZINC RIBBON AND ANKYRIN REPEAT-CONTAINING PROTEIN 1"/>
    <property type="match status" value="1"/>
</dbReference>
<keyword evidence="1" id="KW-0479">Metal-binding</keyword>
<dbReference type="InterPro" id="IPR052481">
    <property type="entry name" value="DZAN1"/>
</dbReference>
<sequence>MKVCKNCGEINSNDVQFCPNCGGKAFVFQEERTCPHCGAANDKSFVYCISCGQKLFSEAVSVEEVAPSAQILPGEEGFVPTPVDVRELHSDVYAGGAPSIPHETARCPVCGANVPIHAIFCQKCGTPVANLHEHRVVNRKVCPHCGRSNGLDAHFCSYCFCSLAEAETEEMQIGHELRSVGGDQVKQTYLEDVRGKKKICTNCGTLNEYDEMFCVNCGFKLDVEQQKKYCPNCGAENAADSAFCTSCQWSFNGDEPSAEEKWVCAKCGNVNKQINEYCVACGSKRDATGR</sequence>
<comment type="caution">
    <text evidence="5">The sequence shown here is derived from an EMBL/GenBank/DDBJ whole genome shotgun (WGS) entry which is preliminary data.</text>
</comment>
<protein>
    <submittedName>
        <fullName evidence="5">Zinc ribbon domain-containing protein</fullName>
    </submittedName>
</protein>
<evidence type="ECO:0000313" key="5">
    <source>
        <dbReference type="EMBL" id="HIU90750.1"/>
    </source>
</evidence>
<dbReference type="GO" id="GO:0042995">
    <property type="term" value="C:cell projection"/>
    <property type="evidence" value="ECO:0007669"/>
    <property type="project" value="UniProtKB-SubCell"/>
</dbReference>
<dbReference type="InterPro" id="IPR055999">
    <property type="entry name" value="DUF7577"/>
</dbReference>
<evidence type="ECO:0000256" key="1">
    <source>
        <dbReference type="ARBA" id="ARBA00022723"/>
    </source>
</evidence>
<dbReference type="Gene3D" id="2.30.30.380">
    <property type="entry name" value="Zn-finger domain of Sec23/24"/>
    <property type="match status" value="1"/>
</dbReference>
<organism evidence="5 6">
    <name type="scientific">Candidatus Fimimonas merdipullorum</name>
    <dbReference type="NCBI Taxonomy" id="2840822"/>
    <lineage>
        <taxon>Bacteria</taxon>
        <taxon>Pseudomonadati</taxon>
        <taxon>Myxococcota</taxon>
        <taxon>Myxococcia</taxon>
        <taxon>Myxococcales</taxon>
        <taxon>Cystobacterineae</taxon>
        <taxon>Myxococcaceae</taxon>
        <taxon>Myxococcaceae incertae sedis</taxon>
        <taxon>Candidatus Fimimonas</taxon>
    </lineage>
</organism>
<evidence type="ECO:0000256" key="2">
    <source>
        <dbReference type="ARBA" id="ARBA00022771"/>
    </source>
</evidence>
<name>A0A9D1MWN2_9BACT</name>
<dbReference type="InterPro" id="IPR001876">
    <property type="entry name" value="Znf_RanBP2"/>
</dbReference>
<feature type="domain" description="RanBP2-type" evidence="4">
    <location>
        <begin position="258"/>
        <end position="287"/>
    </location>
</feature>
<gene>
    <name evidence="5" type="ORF">IAC72_01865</name>
</gene>
<keyword evidence="2" id="KW-0863">Zinc-finger</keyword>
<evidence type="ECO:0000313" key="6">
    <source>
        <dbReference type="Proteomes" id="UP000886852"/>
    </source>
</evidence>
<dbReference type="PROSITE" id="PS01358">
    <property type="entry name" value="ZF_RANBP2_1"/>
    <property type="match status" value="1"/>
</dbReference>
<proteinExistence type="predicted"/>
<dbReference type="Pfam" id="PF12773">
    <property type="entry name" value="DZR"/>
    <property type="match status" value="2"/>
</dbReference>
<reference evidence="5" key="2">
    <citation type="journal article" date="2021" name="PeerJ">
        <title>Extensive microbial diversity within the chicken gut microbiome revealed by metagenomics and culture.</title>
        <authorList>
            <person name="Gilroy R."/>
            <person name="Ravi A."/>
            <person name="Getino M."/>
            <person name="Pursley I."/>
            <person name="Horton D.L."/>
            <person name="Alikhan N.F."/>
            <person name="Baker D."/>
            <person name="Gharbi K."/>
            <person name="Hall N."/>
            <person name="Watson M."/>
            <person name="Adriaenssens E.M."/>
            <person name="Foster-Nyarko E."/>
            <person name="Jarju S."/>
            <person name="Secka A."/>
            <person name="Antonio M."/>
            <person name="Oren A."/>
            <person name="Chaudhuri R.R."/>
            <person name="La Ragione R."/>
            <person name="Hildebrand F."/>
            <person name="Pallen M.J."/>
        </authorList>
    </citation>
    <scope>NUCLEOTIDE SEQUENCE</scope>
    <source>
        <strain evidence="5">ChiHjej12B11-7776</strain>
    </source>
</reference>
<evidence type="ECO:0000256" key="3">
    <source>
        <dbReference type="ARBA" id="ARBA00022833"/>
    </source>
</evidence>
<dbReference type="Pfam" id="PF24463">
    <property type="entry name" value="DUF7577"/>
    <property type="match status" value="1"/>
</dbReference>
<accession>A0A9D1MWN2</accession>
<dbReference type="SMART" id="SM00547">
    <property type="entry name" value="ZnF_RBZ"/>
    <property type="match status" value="4"/>
</dbReference>
<dbReference type="Proteomes" id="UP000886852">
    <property type="component" value="Unassembled WGS sequence"/>
</dbReference>
<evidence type="ECO:0000259" key="4">
    <source>
        <dbReference type="PROSITE" id="PS50199"/>
    </source>
</evidence>
<dbReference type="GO" id="GO:0008270">
    <property type="term" value="F:zinc ion binding"/>
    <property type="evidence" value="ECO:0007669"/>
    <property type="project" value="UniProtKB-KW"/>
</dbReference>
<dbReference type="EMBL" id="DVOC01000034">
    <property type="protein sequence ID" value="HIU90750.1"/>
    <property type="molecule type" value="Genomic_DNA"/>
</dbReference>